<dbReference type="PRINTS" id="PR00413">
    <property type="entry name" value="HADHALOGNASE"/>
</dbReference>
<evidence type="ECO:0000256" key="5">
    <source>
        <dbReference type="ARBA" id="ARBA00023277"/>
    </source>
</evidence>
<reference evidence="6 7" key="1">
    <citation type="journal article" date="2020" name="Int. J. Syst. Evol. Microbiol.">
        <title>Reclassification of Streptomyces castelarensis and Streptomyces sporoclivatus as later heterotypic synonyms of Streptomyces antimycoticus.</title>
        <authorList>
            <person name="Komaki H."/>
            <person name="Tamura T."/>
        </authorList>
    </citation>
    <scope>NUCLEOTIDE SEQUENCE [LARGE SCALE GENOMIC DNA]</scope>
    <source>
        <strain evidence="6 7">NBRC 13459</strain>
    </source>
</reference>
<comment type="cofactor">
    <cofactor evidence="1">
        <name>Mg(2+)</name>
        <dbReference type="ChEBI" id="CHEBI:18420"/>
    </cofactor>
</comment>
<evidence type="ECO:0000256" key="4">
    <source>
        <dbReference type="ARBA" id="ARBA00022842"/>
    </source>
</evidence>
<dbReference type="RefSeq" id="WP_344594354.1">
    <property type="nucleotide sequence ID" value="NZ_BAAASO010000018.1"/>
</dbReference>
<dbReference type="CDD" id="cd07505">
    <property type="entry name" value="HAD_BPGM-like"/>
    <property type="match status" value="1"/>
</dbReference>
<keyword evidence="4" id="KW-0460">Magnesium</keyword>
<dbReference type="AlphaFoldDB" id="A0A4D4LIS8"/>
<dbReference type="InterPro" id="IPR041492">
    <property type="entry name" value="HAD_2"/>
</dbReference>
<evidence type="ECO:0000256" key="2">
    <source>
        <dbReference type="ARBA" id="ARBA00006171"/>
    </source>
</evidence>
<keyword evidence="6" id="KW-0378">Hydrolase</keyword>
<sequence length="233" mass="25052">MKSAAIFDLDGTLVDSGSAYFSAERDTLAHFGYAGFTVADHSSFTGMGMEEMWKEVAATWGLDISPAELLKCSNRFYLRHAREGVRVFSEVVELARMLRDAGFAIAVASGSSQEVIEVVLSCTGLDHLFPIRVSAEEVQQGKPEPFVFLEASRLLSVEPDRCVVVEDASVGVEAGLRAGMRCVAVTAAAALAHPRSACAGRLLLAERDVLDARAVLRWITQGEGVVRPGMVDS</sequence>
<keyword evidence="7" id="KW-1185">Reference proteome</keyword>
<dbReference type="GO" id="GO:0046872">
    <property type="term" value="F:metal ion binding"/>
    <property type="evidence" value="ECO:0007669"/>
    <property type="project" value="UniProtKB-KW"/>
</dbReference>
<dbReference type="SUPFAM" id="SSF56784">
    <property type="entry name" value="HAD-like"/>
    <property type="match status" value="1"/>
</dbReference>
<dbReference type="Gene3D" id="3.40.50.1000">
    <property type="entry name" value="HAD superfamily/HAD-like"/>
    <property type="match status" value="1"/>
</dbReference>
<dbReference type="EMBL" id="BJHW01000002">
    <property type="protein sequence ID" value="GDY59206.1"/>
    <property type="molecule type" value="Genomic_DNA"/>
</dbReference>
<proteinExistence type="inferred from homology"/>
<dbReference type="NCBIfam" id="TIGR01509">
    <property type="entry name" value="HAD-SF-IA-v3"/>
    <property type="match status" value="1"/>
</dbReference>
<evidence type="ECO:0000256" key="3">
    <source>
        <dbReference type="ARBA" id="ARBA00022723"/>
    </source>
</evidence>
<gene>
    <name evidence="6" type="ORF">SVIO_098290</name>
</gene>
<dbReference type="SFLD" id="SFLDS00003">
    <property type="entry name" value="Haloacid_Dehalogenase"/>
    <property type="match status" value="1"/>
</dbReference>
<dbReference type="InterPro" id="IPR036412">
    <property type="entry name" value="HAD-like_sf"/>
</dbReference>
<dbReference type="SFLD" id="SFLDG01135">
    <property type="entry name" value="C1.5.6:_HAD__Beta-PGM__Phospha"/>
    <property type="match status" value="1"/>
</dbReference>
<protein>
    <submittedName>
        <fullName evidence="6">Hydrolase</fullName>
    </submittedName>
</protein>
<dbReference type="Proteomes" id="UP000301309">
    <property type="component" value="Unassembled WGS sequence"/>
</dbReference>
<dbReference type="InterPro" id="IPR051600">
    <property type="entry name" value="Beta-PGM-like"/>
</dbReference>
<evidence type="ECO:0000313" key="7">
    <source>
        <dbReference type="Proteomes" id="UP000301309"/>
    </source>
</evidence>
<evidence type="ECO:0000313" key="6">
    <source>
        <dbReference type="EMBL" id="GDY59206.1"/>
    </source>
</evidence>
<dbReference type="SFLD" id="SFLDG01129">
    <property type="entry name" value="C1.5:_HAD__Beta-PGM__Phosphata"/>
    <property type="match status" value="1"/>
</dbReference>
<keyword evidence="3" id="KW-0479">Metal-binding</keyword>
<dbReference type="GO" id="GO:0016787">
    <property type="term" value="F:hydrolase activity"/>
    <property type="evidence" value="ECO:0007669"/>
    <property type="project" value="UniProtKB-KW"/>
</dbReference>
<comment type="similarity">
    <text evidence="2">Belongs to the HAD-like hydrolase superfamily. CbbY/CbbZ/Gph/YieH family.</text>
</comment>
<evidence type="ECO:0000256" key="1">
    <source>
        <dbReference type="ARBA" id="ARBA00001946"/>
    </source>
</evidence>
<comment type="caution">
    <text evidence="6">The sequence shown here is derived from an EMBL/GenBank/DDBJ whole genome shotgun (WGS) entry which is preliminary data.</text>
</comment>
<keyword evidence="5" id="KW-0119">Carbohydrate metabolism</keyword>
<dbReference type="Pfam" id="PF13419">
    <property type="entry name" value="HAD_2"/>
    <property type="match status" value="1"/>
</dbReference>
<name>A0A4D4LIS8_STRVO</name>
<dbReference type="PANTHER" id="PTHR46193:SF18">
    <property type="entry name" value="HEXITOL PHOSPHATASE B"/>
    <property type="match status" value="1"/>
</dbReference>
<dbReference type="PANTHER" id="PTHR46193">
    <property type="entry name" value="6-PHOSPHOGLUCONATE PHOSPHATASE"/>
    <property type="match status" value="1"/>
</dbReference>
<accession>A0A4D4LIS8</accession>
<organism evidence="6 7">
    <name type="scientific">Streptomyces violaceusniger</name>
    <dbReference type="NCBI Taxonomy" id="68280"/>
    <lineage>
        <taxon>Bacteria</taxon>
        <taxon>Bacillati</taxon>
        <taxon>Actinomycetota</taxon>
        <taxon>Actinomycetes</taxon>
        <taxon>Kitasatosporales</taxon>
        <taxon>Streptomycetaceae</taxon>
        <taxon>Streptomyces</taxon>
        <taxon>Streptomyces violaceusniger group</taxon>
    </lineage>
</organism>
<dbReference type="InterPro" id="IPR023214">
    <property type="entry name" value="HAD_sf"/>
</dbReference>
<dbReference type="Gene3D" id="1.10.150.240">
    <property type="entry name" value="Putative phosphatase, domain 2"/>
    <property type="match status" value="1"/>
</dbReference>
<dbReference type="InterPro" id="IPR023198">
    <property type="entry name" value="PGP-like_dom2"/>
</dbReference>
<dbReference type="InterPro" id="IPR006439">
    <property type="entry name" value="HAD-SF_hydro_IA"/>
</dbReference>